<accession>A0ABM1YBR3</accession>
<dbReference type="EnsemblMetazoa" id="AALFPA23_007662.R10244">
    <property type="protein sequence ID" value="AALFPA23_007662.P10244"/>
    <property type="gene ID" value="AALFPA23_007662"/>
</dbReference>
<dbReference type="Proteomes" id="UP000069940">
    <property type="component" value="Unassembled WGS sequence"/>
</dbReference>
<reference evidence="3" key="2">
    <citation type="submission" date="2025-05" db="UniProtKB">
        <authorList>
            <consortium name="EnsemblMetazoa"/>
        </authorList>
    </citation>
    <scope>IDENTIFICATION</scope>
    <source>
        <strain evidence="3">Foshan</strain>
    </source>
</reference>
<evidence type="ECO:0008006" key="5">
    <source>
        <dbReference type="Google" id="ProtNLM"/>
    </source>
</evidence>
<feature type="region of interest" description="Disordered" evidence="2">
    <location>
        <begin position="37"/>
        <end position="62"/>
    </location>
</feature>
<sequence length="320" mass="35349">MGKTRKTSKQKSDAKLANLENMKFMESLELIEMPAAPTPRKKARGSNIPPAAINNPPEGEPYVPEEDITRAVFISEKPCPHDELAAPEDLTVNSDKLPTVHVVSDTPEDLRQPGALAGQPTYAGRDVSVIKVVLDSADAEDAADAADRDAAQQLENRVEALQCENDTLRQENDRLRSLNMRLQEALIERPNSTTFSEIPGFPDAKWLLSVSQNSQDSDYLFIKELMIRLFPFGVGNATVTGHGSNNPLGRGVKGALESGTPGNVEKLDPMKVAYIRDRLYERRMVLQDELGVAIQRSRKTTRLIAAVINNNPSLRNLRQE</sequence>
<keyword evidence="4" id="KW-1185">Reference proteome</keyword>
<proteinExistence type="predicted"/>
<evidence type="ECO:0000256" key="1">
    <source>
        <dbReference type="SAM" id="Coils"/>
    </source>
</evidence>
<evidence type="ECO:0000313" key="4">
    <source>
        <dbReference type="Proteomes" id="UP000069940"/>
    </source>
</evidence>
<dbReference type="RefSeq" id="XP_062714615.1">
    <property type="nucleotide sequence ID" value="XM_062858631.1"/>
</dbReference>
<protein>
    <recommendedName>
        <fullName evidence="5">BEN domain-containing protein</fullName>
    </recommendedName>
</protein>
<dbReference type="GeneID" id="134291184"/>
<keyword evidence="1" id="KW-0175">Coiled coil</keyword>
<name>A0ABM1YBR3_AEDAL</name>
<evidence type="ECO:0000313" key="3">
    <source>
        <dbReference type="EnsemblMetazoa" id="AALFPA23_007662.P10244"/>
    </source>
</evidence>
<dbReference type="CDD" id="cd14686">
    <property type="entry name" value="bZIP"/>
    <property type="match status" value="1"/>
</dbReference>
<feature type="coiled-coil region" evidence="1">
    <location>
        <begin position="151"/>
        <end position="188"/>
    </location>
</feature>
<evidence type="ECO:0000256" key="2">
    <source>
        <dbReference type="SAM" id="MobiDB-lite"/>
    </source>
</evidence>
<organism evidence="3 4">
    <name type="scientific">Aedes albopictus</name>
    <name type="common">Asian tiger mosquito</name>
    <name type="synonym">Stegomyia albopicta</name>
    <dbReference type="NCBI Taxonomy" id="7160"/>
    <lineage>
        <taxon>Eukaryota</taxon>
        <taxon>Metazoa</taxon>
        <taxon>Ecdysozoa</taxon>
        <taxon>Arthropoda</taxon>
        <taxon>Hexapoda</taxon>
        <taxon>Insecta</taxon>
        <taxon>Pterygota</taxon>
        <taxon>Neoptera</taxon>
        <taxon>Endopterygota</taxon>
        <taxon>Diptera</taxon>
        <taxon>Nematocera</taxon>
        <taxon>Culicoidea</taxon>
        <taxon>Culicidae</taxon>
        <taxon>Culicinae</taxon>
        <taxon>Aedini</taxon>
        <taxon>Aedes</taxon>
        <taxon>Stegomyia</taxon>
    </lineage>
</organism>
<reference evidence="4" key="1">
    <citation type="journal article" date="2015" name="Proc. Natl. Acad. Sci. U.S.A.">
        <title>Genome sequence of the Asian Tiger mosquito, Aedes albopictus, reveals insights into its biology, genetics, and evolution.</title>
        <authorList>
            <person name="Chen X.G."/>
            <person name="Jiang X."/>
            <person name="Gu J."/>
            <person name="Xu M."/>
            <person name="Wu Y."/>
            <person name="Deng Y."/>
            <person name="Zhang C."/>
            <person name="Bonizzoni M."/>
            <person name="Dermauw W."/>
            <person name="Vontas J."/>
            <person name="Armbruster P."/>
            <person name="Huang X."/>
            <person name="Yang Y."/>
            <person name="Zhang H."/>
            <person name="He W."/>
            <person name="Peng H."/>
            <person name="Liu Y."/>
            <person name="Wu K."/>
            <person name="Chen J."/>
            <person name="Lirakis M."/>
            <person name="Topalis P."/>
            <person name="Van Leeuwen T."/>
            <person name="Hall A.B."/>
            <person name="Jiang X."/>
            <person name="Thorpe C."/>
            <person name="Mueller R.L."/>
            <person name="Sun C."/>
            <person name="Waterhouse R.M."/>
            <person name="Yan G."/>
            <person name="Tu Z.J."/>
            <person name="Fang X."/>
            <person name="James A.A."/>
        </authorList>
    </citation>
    <scope>NUCLEOTIDE SEQUENCE [LARGE SCALE GENOMIC DNA]</scope>
    <source>
        <strain evidence="4">Foshan</strain>
    </source>
</reference>
<feature type="compositionally biased region" description="Low complexity" evidence="2">
    <location>
        <begin position="47"/>
        <end position="57"/>
    </location>
</feature>